<organism evidence="2 3">
    <name type="scientific">Shewanella schlegeliana</name>
    <dbReference type="NCBI Taxonomy" id="190308"/>
    <lineage>
        <taxon>Bacteria</taxon>
        <taxon>Pseudomonadati</taxon>
        <taxon>Pseudomonadota</taxon>
        <taxon>Gammaproteobacteria</taxon>
        <taxon>Alteromonadales</taxon>
        <taxon>Shewanellaceae</taxon>
        <taxon>Shewanella</taxon>
    </lineage>
</organism>
<protein>
    <submittedName>
        <fullName evidence="2">Uncharacterized protein</fullName>
    </submittedName>
</protein>
<feature type="transmembrane region" description="Helical" evidence="1">
    <location>
        <begin position="54"/>
        <end position="77"/>
    </location>
</feature>
<gene>
    <name evidence="2" type="ORF">JMA39_02030</name>
</gene>
<name>A0ABS1SXB5_9GAMM</name>
<keyword evidence="3" id="KW-1185">Reference proteome</keyword>
<evidence type="ECO:0000256" key="1">
    <source>
        <dbReference type="SAM" id="Phobius"/>
    </source>
</evidence>
<feature type="transmembrane region" description="Helical" evidence="1">
    <location>
        <begin position="123"/>
        <end position="140"/>
    </location>
</feature>
<dbReference type="EMBL" id="JAESVD010000001">
    <property type="protein sequence ID" value="MBL4911931.1"/>
    <property type="molecule type" value="Genomic_DNA"/>
</dbReference>
<sequence length="141" mass="16884">MRQITIDWFRLFRYSLLFVIFSMLMTIFILIWFSNSLEEAWQRGLMLTFSEYEMSVELTLTLLIYISFPVLLFRFLYYFSKMLYRGRNPGVAIISHKTLFNPLNFLLFPSLLNPQGLTYRRRCLLALILLIAIYLTILLIT</sequence>
<keyword evidence="1" id="KW-0812">Transmembrane</keyword>
<evidence type="ECO:0000313" key="2">
    <source>
        <dbReference type="EMBL" id="MBL4911931.1"/>
    </source>
</evidence>
<comment type="caution">
    <text evidence="2">The sequence shown here is derived from an EMBL/GenBank/DDBJ whole genome shotgun (WGS) entry which is preliminary data.</text>
</comment>
<accession>A0ABS1SXB5</accession>
<proteinExistence type="predicted"/>
<keyword evidence="1" id="KW-0472">Membrane</keyword>
<feature type="transmembrane region" description="Helical" evidence="1">
    <location>
        <begin position="12"/>
        <end position="34"/>
    </location>
</feature>
<dbReference type="Proteomes" id="UP000604898">
    <property type="component" value="Unassembled WGS sequence"/>
</dbReference>
<reference evidence="2 3" key="1">
    <citation type="submission" date="2021-01" db="EMBL/GenBank/DDBJ databases">
        <title>Genome sequence of Shewanella schlegeliana JCM 11561.</title>
        <authorList>
            <person name="Zhang H."/>
            <person name="Li C."/>
        </authorList>
    </citation>
    <scope>NUCLEOTIDE SEQUENCE [LARGE SCALE GENOMIC DNA]</scope>
    <source>
        <strain evidence="2 3">JCM 11561</strain>
    </source>
</reference>
<evidence type="ECO:0000313" key="3">
    <source>
        <dbReference type="Proteomes" id="UP000604898"/>
    </source>
</evidence>
<keyword evidence="1" id="KW-1133">Transmembrane helix</keyword>
<dbReference type="RefSeq" id="WP_202720165.1">
    <property type="nucleotide sequence ID" value="NZ_BPEX01000006.1"/>
</dbReference>